<comment type="caution">
    <text evidence="1">The sequence shown here is derived from an EMBL/GenBank/DDBJ whole genome shotgun (WGS) entry which is preliminary data.</text>
</comment>
<reference evidence="1" key="1">
    <citation type="submission" date="2023-01" db="EMBL/GenBank/DDBJ databases">
        <title>Colletotrichum chrysophilum M932 genome sequence.</title>
        <authorList>
            <person name="Baroncelli R."/>
        </authorList>
    </citation>
    <scope>NUCLEOTIDE SEQUENCE</scope>
    <source>
        <strain evidence="1">M932</strain>
    </source>
</reference>
<organism evidence="1 2">
    <name type="scientific">Colletotrichum chrysophilum</name>
    <dbReference type="NCBI Taxonomy" id="1836956"/>
    <lineage>
        <taxon>Eukaryota</taxon>
        <taxon>Fungi</taxon>
        <taxon>Dikarya</taxon>
        <taxon>Ascomycota</taxon>
        <taxon>Pezizomycotina</taxon>
        <taxon>Sordariomycetes</taxon>
        <taxon>Hypocreomycetidae</taxon>
        <taxon>Glomerellales</taxon>
        <taxon>Glomerellaceae</taxon>
        <taxon>Colletotrichum</taxon>
        <taxon>Colletotrichum gloeosporioides species complex</taxon>
    </lineage>
</organism>
<gene>
    <name evidence="1" type="ORF">CCHR01_18545</name>
</gene>
<dbReference type="PANTHER" id="PTHR37535">
    <property type="entry name" value="FLUG DOMAIN PROTEIN"/>
    <property type="match status" value="1"/>
</dbReference>
<sequence length="377" mass="43265">MIQAGHDDPLMHREFYASVNPGIDGQGTYLGNPIRSLGDTFRDLEIVFNPNQPGTLPAAELEAVMESKDYQALEEERSTKRQNGASKNEIRLLSLHQHALIDKALQKHRLNEAEAAQTHDPNHDDHDEKVTRCAPVSFSRLKAVTPERRLLSDLLFQSAPLRSDVGKEALQLLVDLFKKTTETSVRPGLDRHECKHKTDARNEVHAYRCLKKHLARLHGFAEYCFLCNEWFPGHHIWDQHCSNHISKRNLPLDMHWMRLNGCSILPGMCPDCLGDDGLPPSERFQQFVELGEWEAHLLQHDGSKTSGGLFCGHPQCKLDFDSRKDWEHHRYDIHRIQQRVTRKRKRADNGGCATTKLEIQLEIVVNTSSYFPKKQKR</sequence>
<dbReference type="PANTHER" id="PTHR37535:SF3">
    <property type="entry name" value="FLUG DOMAIN-CONTAINING PROTEIN"/>
    <property type="match status" value="1"/>
</dbReference>
<evidence type="ECO:0000313" key="1">
    <source>
        <dbReference type="EMBL" id="KAK1838833.1"/>
    </source>
</evidence>
<keyword evidence="2" id="KW-1185">Reference proteome</keyword>
<name>A0AAD9E8K5_9PEZI</name>
<dbReference type="Proteomes" id="UP001243330">
    <property type="component" value="Unassembled WGS sequence"/>
</dbReference>
<protein>
    <recommendedName>
        <fullName evidence="3">C2H2-type domain-containing protein</fullName>
    </recommendedName>
</protein>
<evidence type="ECO:0000313" key="2">
    <source>
        <dbReference type="Proteomes" id="UP001243330"/>
    </source>
</evidence>
<dbReference type="EMBL" id="JAQOWY010000761">
    <property type="protein sequence ID" value="KAK1838833.1"/>
    <property type="molecule type" value="Genomic_DNA"/>
</dbReference>
<accession>A0AAD9E8K5</accession>
<proteinExistence type="predicted"/>
<evidence type="ECO:0008006" key="3">
    <source>
        <dbReference type="Google" id="ProtNLM"/>
    </source>
</evidence>
<dbReference type="AlphaFoldDB" id="A0AAD9E8K5"/>